<evidence type="ECO:0000256" key="4">
    <source>
        <dbReference type="ARBA" id="ARBA00023118"/>
    </source>
</evidence>
<gene>
    <name evidence="6" type="ordered locus">Smar_0309</name>
</gene>
<reference evidence="6 7" key="2">
    <citation type="journal article" date="2009" name="Stand. Genomic Sci.">
        <title>Complete genome sequence of Staphylothermus marinus Stetter and Fiala 1986 type strain F1.</title>
        <authorList>
            <person name="Anderson I.J."/>
            <person name="Sun H."/>
            <person name="Lapidus A."/>
            <person name="Copeland A."/>
            <person name="Glavina Del Rio T."/>
            <person name="Tice H."/>
            <person name="Dalin E."/>
            <person name="Lucas S."/>
            <person name="Barry K."/>
            <person name="Land M."/>
            <person name="Richardson P."/>
            <person name="Huber H."/>
            <person name="Kyrpides N.C."/>
        </authorList>
    </citation>
    <scope>NUCLEOTIDE SEQUENCE [LARGE SCALE GENOMIC DNA]</scope>
    <source>
        <strain evidence="7">ATCC 43588 / DSM 3639 / JCM 9404 / F1</strain>
    </source>
</reference>
<dbReference type="HOGENOM" id="CLU_786708_0_0_2"/>
<evidence type="ECO:0000259" key="5">
    <source>
        <dbReference type="Pfam" id="PF03787"/>
    </source>
</evidence>
<dbReference type="InterPro" id="IPR005537">
    <property type="entry name" value="RAMP_III_fam"/>
</dbReference>
<dbReference type="Proteomes" id="UP000000254">
    <property type="component" value="Chromosome"/>
</dbReference>
<evidence type="ECO:0000256" key="3">
    <source>
        <dbReference type="ARBA" id="ARBA00022884"/>
    </source>
</evidence>
<proteinExistence type="inferred from homology"/>
<dbReference type="GO" id="GO:0051607">
    <property type="term" value="P:defense response to virus"/>
    <property type="evidence" value="ECO:0007669"/>
    <property type="project" value="UniProtKB-KW"/>
</dbReference>
<dbReference type="GO" id="GO:0003723">
    <property type="term" value="F:RNA binding"/>
    <property type="evidence" value="ECO:0007669"/>
    <property type="project" value="UniProtKB-KW"/>
</dbReference>
<dbReference type="KEGG" id="smr:Smar_0309"/>
<dbReference type="InterPro" id="IPR005510">
    <property type="entry name" value="Csm4"/>
</dbReference>
<keyword evidence="4" id="KW-0051">Antiviral defense</keyword>
<keyword evidence="3" id="KW-0694">RNA-binding</keyword>
<evidence type="ECO:0000313" key="7">
    <source>
        <dbReference type="Proteomes" id="UP000000254"/>
    </source>
</evidence>
<dbReference type="EMBL" id="CP000575">
    <property type="protein sequence ID" value="ABN69422.1"/>
    <property type="molecule type" value="Genomic_DNA"/>
</dbReference>
<evidence type="ECO:0000256" key="1">
    <source>
        <dbReference type="ARBA" id="ARBA00005772"/>
    </source>
</evidence>
<organism evidence="6 7">
    <name type="scientific">Staphylothermus marinus (strain ATCC 43588 / DSM 3639 / JCM 9404 / F1)</name>
    <dbReference type="NCBI Taxonomy" id="399550"/>
    <lineage>
        <taxon>Archaea</taxon>
        <taxon>Thermoproteota</taxon>
        <taxon>Thermoprotei</taxon>
        <taxon>Desulfurococcales</taxon>
        <taxon>Desulfurococcaceae</taxon>
        <taxon>Staphylothermus</taxon>
    </lineage>
</organism>
<feature type="domain" description="CRISPR type III-associated protein" evidence="5">
    <location>
        <begin position="6"/>
        <end position="246"/>
    </location>
</feature>
<dbReference type="OrthoDB" id="86293at2157"/>
<comment type="similarity">
    <text evidence="1">Belongs to the CRISPR-associated Csm4 family.</text>
</comment>
<dbReference type="Pfam" id="PF03787">
    <property type="entry name" value="RAMPs"/>
    <property type="match status" value="1"/>
</dbReference>
<dbReference type="STRING" id="399550.Smar_0309"/>
<sequence length="347" mass="39288">MIQWYKLHFTTPVHVGERGVESVNKFIPSTTIWSALLNSMLQLGIIDPKTDPKNLFRVNTPSPIINGEAMFWVYGLDIVLYDKAVSLLHSPKLSDPLRAFDRVNNILKNTVLASTNLLKHDLSKCSLDVEEYGGEASTELKLQCNGEVYYFNEFDGVGYVITSKEESKKIHKKILEIDKRPKNVIDRITGSATPYHLPATIYHTPLLLGVEVLNENLSIRDVEASMNLLSDLGIGGERTYGFGKFKYERVKLEIHDSIDGNYIVVQGLYYPGINALQKILSKNTLYNIRIHGYRSGFTGLIRRPVFVLTEGSIIPINCYNDGIVIVDQRYGDRIVRSFDPITYKIKI</sequence>
<accession>A3DLB2</accession>
<evidence type="ECO:0000256" key="2">
    <source>
        <dbReference type="ARBA" id="ARBA00016109"/>
    </source>
</evidence>
<dbReference type="NCBIfam" id="TIGR01903">
    <property type="entry name" value="cas5_csm4"/>
    <property type="match status" value="1"/>
</dbReference>
<protein>
    <recommendedName>
        <fullName evidence="2">CRISPR system Cms protein Csm4</fullName>
    </recommendedName>
</protein>
<dbReference type="AlphaFoldDB" id="A3DLB2"/>
<dbReference type="eggNOG" id="arCOG03222">
    <property type="taxonomic scope" value="Archaea"/>
</dbReference>
<reference evidence="7" key="1">
    <citation type="journal article" date="2009" name="BMC Genomics">
        <title>The complete genome sequence of Staphylothermus marinus reveals differences in sulfur metabolism among heterotrophic Crenarchaeota.</title>
        <authorList>
            <person name="Anderson I.J."/>
            <person name="Dharmarajan L."/>
            <person name="Rodriguez J."/>
            <person name="Hooper S."/>
            <person name="Porat I."/>
            <person name="Ulrich L.E."/>
            <person name="Elkins J.G."/>
            <person name="Mavromatis K."/>
            <person name="Sun H."/>
            <person name="Land M."/>
            <person name="Lapidus A."/>
            <person name="Lucas S."/>
            <person name="Barry K."/>
            <person name="Huber H."/>
            <person name="Zhulin I.B."/>
            <person name="Whitman W.B."/>
            <person name="Mukhopadhyay B."/>
            <person name="Woese C."/>
            <person name="Bristow J."/>
            <person name="Kyrpides N."/>
        </authorList>
    </citation>
    <scope>NUCLEOTIDE SEQUENCE [LARGE SCALE GENOMIC DNA]</scope>
    <source>
        <strain evidence="7">ATCC 43588 / DSM 3639 / JCM 9404 / F1</strain>
    </source>
</reference>
<name>A3DLB2_STAMF</name>
<keyword evidence="7" id="KW-1185">Reference proteome</keyword>
<evidence type="ECO:0000313" key="6">
    <source>
        <dbReference type="EMBL" id="ABN69422.1"/>
    </source>
</evidence>